<name>A0A0L0H6R4_SPIPD</name>
<dbReference type="Proteomes" id="UP000053201">
    <property type="component" value="Unassembled WGS sequence"/>
</dbReference>
<gene>
    <name evidence="2" type="ORF">SPPG_07757</name>
</gene>
<dbReference type="GeneID" id="27690954"/>
<keyword evidence="3" id="KW-1185">Reference proteome</keyword>
<feature type="region of interest" description="Disordered" evidence="1">
    <location>
        <begin position="884"/>
        <end position="906"/>
    </location>
</feature>
<feature type="compositionally biased region" description="Polar residues" evidence="1">
    <location>
        <begin position="386"/>
        <end position="411"/>
    </location>
</feature>
<dbReference type="InParanoid" id="A0A0L0H6R4"/>
<feature type="region of interest" description="Disordered" evidence="1">
    <location>
        <begin position="1"/>
        <end position="28"/>
    </location>
</feature>
<dbReference type="VEuPathDB" id="FungiDB:SPPG_07757"/>
<evidence type="ECO:0000313" key="3">
    <source>
        <dbReference type="Proteomes" id="UP000053201"/>
    </source>
</evidence>
<feature type="compositionally biased region" description="Basic and acidic residues" evidence="1">
    <location>
        <begin position="426"/>
        <end position="437"/>
    </location>
</feature>
<dbReference type="AlphaFoldDB" id="A0A0L0H6R4"/>
<evidence type="ECO:0000313" key="2">
    <source>
        <dbReference type="EMBL" id="KNC96932.1"/>
    </source>
</evidence>
<sequence>MDEAGVRSRRGSAGSNSPEPSARVSVTEKYAASAAIPSANIPTDTGRRPSASALVNRVRRASLAARPDTFMTVIHSATLMNAATNEETAISKAVFYDRMLETLDSGMDEGRALAEAVRAAKEVASKKKAGGGPDANPTSASLLSAPPQRTVPTTEAPIPVTGEKTENLDSPSAVSNDDNVPDPGNVSPGGSQPATPAPSRPATPSAGSRKLKGLFNTIIKPSLEKQSRDPTPTSTSQGVSIAKLRMIHRRLMLSVDEYDAITFGEAFDREKSMLESSRAAVQKAKDETRRAIIEEYEKRIKHDNCNAKISVLERENHIMKDETARTMGVNRELTQEITALRLFKSTAETEQALMVDELARRRLQTRAIRKRLKKALQRIHELDEQLQASTEGANSTIKGKNQRKASSTAASRKTKHGSSESTEYELEIKSAEEATTDDDKIIDAEWEEWCRTTHFTQPKWNQSTSTKALSGDAPPSVIHTGDGLLNSTDDERASSPTRDTHQANDTQKRRRKRRRQLAEHRRQAELFTRLTDVLEECFTGKQEERDDAVLATESVLDGSTSAGMDRTLINRLASHESLIRQLLSGLRSYMSPIVWTSSGDDTDGHMSISDSAETSGSEKLSRSASQRRTPRNSANPVSRPRTPRTGSTSPMTGVGAGVCEREASKRPADFGRPAKIQDIIREVETKAAHAAKAVGLMSAQISNKHEPSALLDRTSSVPPPSHGERAAGFGDVRQWLLRASSRPKSAPTSRHGVPGGAFAQGNLRNGSWEDEWDEADVTEGQCPTGKSETDEPKGMVGAVGISDKDDKAGASNMTAIGRNVTPKPAWDDVPDNRTRPASAFTSSASPGKHRPVEDDCRKRHVRPMSAPVRSHAGGMAGGLLVGRAHPRPKVSRPNTFNVTVNGRHIG</sequence>
<feature type="compositionally biased region" description="Polar residues" evidence="1">
    <location>
        <begin position="608"/>
        <end position="636"/>
    </location>
</feature>
<dbReference type="EMBL" id="KQ257466">
    <property type="protein sequence ID" value="KNC96932.1"/>
    <property type="molecule type" value="Genomic_DNA"/>
</dbReference>
<feature type="region of interest" description="Disordered" evidence="1">
    <location>
        <begin position="124"/>
        <end position="211"/>
    </location>
</feature>
<feature type="compositionally biased region" description="Basic and acidic residues" evidence="1">
    <location>
        <begin position="489"/>
        <end position="502"/>
    </location>
</feature>
<protein>
    <submittedName>
        <fullName evidence="2">Uncharacterized protein</fullName>
    </submittedName>
</protein>
<feature type="region of interest" description="Disordered" evidence="1">
    <location>
        <begin position="742"/>
        <end position="763"/>
    </location>
</feature>
<accession>A0A0L0H6R4</accession>
<evidence type="ECO:0000256" key="1">
    <source>
        <dbReference type="SAM" id="MobiDB-lite"/>
    </source>
</evidence>
<reference evidence="2 3" key="1">
    <citation type="submission" date="2009-08" db="EMBL/GenBank/DDBJ databases">
        <title>The Genome Sequence of Spizellomyces punctatus strain DAOM BR117.</title>
        <authorList>
            <consortium name="The Broad Institute Genome Sequencing Platform"/>
            <person name="Russ C."/>
            <person name="Cuomo C."/>
            <person name="Shea T."/>
            <person name="Young S.K."/>
            <person name="Zeng Q."/>
            <person name="Koehrsen M."/>
            <person name="Haas B."/>
            <person name="Borodovsky M."/>
            <person name="Guigo R."/>
            <person name="Alvarado L."/>
            <person name="Berlin A."/>
            <person name="Bochicchio J."/>
            <person name="Borenstein D."/>
            <person name="Chapman S."/>
            <person name="Chen Z."/>
            <person name="Engels R."/>
            <person name="Freedman E."/>
            <person name="Gellesch M."/>
            <person name="Goldberg J."/>
            <person name="Griggs A."/>
            <person name="Gujja S."/>
            <person name="Heiman D."/>
            <person name="Hepburn T."/>
            <person name="Howarth C."/>
            <person name="Jen D."/>
            <person name="Larson L."/>
            <person name="Lewis B."/>
            <person name="Mehta T."/>
            <person name="Park D."/>
            <person name="Pearson M."/>
            <person name="Roberts A."/>
            <person name="Saif S."/>
            <person name="Shenoy N."/>
            <person name="Sisk P."/>
            <person name="Stolte C."/>
            <person name="Sykes S."/>
            <person name="Thomson T."/>
            <person name="Walk T."/>
            <person name="White J."/>
            <person name="Yandava C."/>
            <person name="Burger G."/>
            <person name="Gray M.W."/>
            <person name="Holland P.W.H."/>
            <person name="King N."/>
            <person name="Lang F.B.F."/>
            <person name="Roger A.J."/>
            <person name="Ruiz-Trillo I."/>
            <person name="Lander E."/>
            <person name="Nusbaum C."/>
        </authorList>
    </citation>
    <scope>NUCLEOTIDE SEQUENCE [LARGE SCALE GENOMIC DNA]</scope>
    <source>
        <strain evidence="2 3">DAOM BR117</strain>
    </source>
</reference>
<feature type="compositionally biased region" description="Basic and acidic residues" evidence="1">
    <location>
        <begin position="659"/>
        <end position="669"/>
    </location>
</feature>
<proteinExistence type="predicted"/>
<dbReference type="OrthoDB" id="2159009at2759"/>
<feature type="region of interest" description="Disordered" evidence="1">
    <location>
        <begin position="460"/>
        <end position="520"/>
    </location>
</feature>
<feature type="compositionally biased region" description="Polar residues" evidence="1">
    <location>
        <begin position="168"/>
        <end position="178"/>
    </location>
</feature>
<dbReference type="RefSeq" id="XP_016604972.1">
    <property type="nucleotide sequence ID" value="XM_016755916.1"/>
</dbReference>
<organism evidence="2 3">
    <name type="scientific">Spizellomyces punctatus (strain DAOM BR117)</name>
    <dbReference type="NCBI Taxonomy" id="645134"/>
    <lineage>
        <taxon>Eukaryota</taxon>
        <taxon>Fungi</taxon>
        <taxon>Fungi incertae sedis</taxon>
        <taxon>Chytridiomycota</taxon>
        <taxon>Chytridiomycota incertae sedis</taxon>
        <taxon>Chytridiomycetes</taxon>
        <taxon>Spizellomycetales</taxon>
        <taxon>Spizellomycetaceae</taxon>
        <taxon>Spizellomyces</taxon>
    </lineage>
</organism>
<feature type="region of interest" description="Disordered" evidence="1">
    <location>
        <begin position="597"/>
        <end position="670"/>
    </location>
</feature>
<feature type="region of interest" description="Disordered" evidence="1">
    <location>
        <begin position="386"/>
        <end position="437"/>
    </location>
</feature>